<evidence type="ECO:0000313" key="1">
    <source>
        <dbReference type="EMBL" id="AOM77376.1"/>
    </source>
</evidence>
<evidence type="ECO:0000313" key="2">
    <source>
        <dbReference type="Proteomes" id="UP000094313"/>
    </source>
</evidence>
<dbReference type="EMBL" id="CP017141">
    <property type="protein sequence ID" value="AOM77376.1"/>
    <property type="molecule type" value="Genomic_DNA"/>
</dbReference>
<dbReference type="KEGG" id="psty:BFS30_09485"/>
<dbReference type="OrthoDB" id="710582at2"/>
<keyword evidence="2" id="KW-1185">Reference proteome</keyword>
<reference evidence="1 2" key="1">
    <citation type="submission" date="2016-08" db="EMBL/GenBank/DDBJ databases">
        <authorList>
            <person name="Seilhamer J.J."/>
        </authorList>
    </citation>
    <scope>NUCLEOTIDE SEQUENCE [LARGE SCALE GENOMIC DNA]</scope>
    <source>
        <strain evidence="1 2">DX4</strain>
    </source>
</reference>
<organism evidence="1 2">
    <name type="scientific">Pedobacter steynii</name>
    <dbReference type="NCBI Taxonomy" id="430522"/>
    <lineage>
        <taxon>Bacteria</taxon>
        <taxon>Pseudomonadati</taxon>
        <taxon>Bacteroidota</taxon>
        <taxon>Sphingobacteriia</taxon>
        <taxon>Sphingobacteriales</taxon>
        <taxon>Sphingobacteriaceae</taxon>
        <taxon>Pedobacter</taxon>
    </lineage>
</organism>
<protein>
    <submittedName>
        <fullName evidence="1">Uncharacterized protein</fullName>
    </submittedName>
</protein>
<dbReference type="Proteomes" id="UP000094313">
    <property type="component" value="Chromosome"/>
</dbReference>
<gene>
    <name evidence="1" type="ORF">BFS30_09485</name>
</gene>
<proteinExistence type="predicted"/>
<accession>A0A1D7QFA4</accession>
<dbReference type="RefSeq" id="WP_069379066.1">
    <property type="nucleotide sequence ID" value="NZ_CP017141.1"/>
</dbReference>
<sequence length="517" mass="58057">MSPLKTKIYLLFTIITLTTYFYSCKKEPGSDTLNSEIRQKLRDWYNTNVSESKQNPFNTLTPNWDKVQIKEVKGQIVYEVSMNNPEKVFIGYADTNQNKAEEIYSRTDIRFLIFEDKQTSLLVNGCYMSINNSGTQNNVKSLGYKETSDFTGNIIYFNPTGKMANGWTYRNGAVLQRISVSNETEYKSMMRIRSDENRLNQKNDGKLAYRPAAYCTPEYRIIYGTSCAGVDGYMNCQQYVVGREYINNCEYGGGGGADGEYTPPNPTGGGTGSGSTTVLEITTDSVKKKFPCTDKLILQPIVNSASMSTFVQPFLNGNRPTITYKTSNTLAWGTTSAGGVYMLGETGPDLQSGLGYSSTVTFNEKMLQNSSPLLIAATTIHETIHAYINHNIAESIQSPNDYGNWMTSLVGYYLINQLPSNYSHHSVMLDSYFDQAVLILYDWTKTQSRPYTIRDAAMAMMYGLKTVEPGTPQTYINYITASYEDIKAKYGITTKELEQYHKEHLTSILKMPQTGCN</sequence>
<dbReference type="AlphaFoldDB" id="A0A1D7QFA4"/>
<name>A0A1D7QFA4_9SPHI</name>